<dbReference type="Pfam" id="PF00566">
    <property type="entry name" value="RabGAP-TBC"/>
    <property type="match status" value="1"/>
</dbReference>
<dbReference type="PROSITE" id="PS50086">
    <property type="entry name" value="TBC_RABGAP"/>
    <property type="match status" value="1"/>
</dbReference>
<name>A0A8K0UP66_9AGAR</name>
<dbReference type="AlphaFoldDB" id="A0A8K0UP66"/>
<reference evidence="2" key="1">
    <citation type="journal article" date="2021" name="New Phytol.">
        <title>Evolutionary innovations through gain and loss of genes in the ectomycorrhizal Boletales.</title>
        <authorList>
            <person name="Wu G."/>
            <person name="Miyauchi S."/>
            <person name="Morin E."/>
            <person name="Kuo A."/>
            <person name="Drula E."/>
            <person name="Varga T."/>
            <person name="Kohler A."/>
            <person name="Feng B."/>
            <person name="Cao Y."/>
            <person name="Lipzen A."/>
            <person name="Daum C."/>
            <person name="Hundley H."/>
            <person name="Pangilinan J."/>
            <person name="Johnson J."/>
            <person name="Barry K."/>
            <person name="LaButti K."/>
            <person name="Ng V."/>
            <person name="Ahrendt S."/>
            <person name="Min B."/>
            <person name="Choi I.G."/>
            <person name="Park H."/>
            <person name="Plett J.M."/>
            <person name="Magnuson J."/>
            <person name="Spatafora J.W."/>
            <person name="Nagy L.G."/>
            <person name="Henrissat B."/>
            <person name="Grigoriev I.V."/>
            <person name="Yang Z.L."/>
            <person name="Xu J."/>
            <person name="Martin F.M."/>
        </authorList>
    </citation>
    <scope>NUCLEOTIDE SEQUENCE</scope>
    <source>
        <strain evidence="2">KKN 215</strain>
    </source>
</reference>
<feature type="domain" description="Rab-GAP TBC" evidence="1">
    <location>
        <begin position="118"/>
        <end position="300"/>
    </location>
</feature>
<dbReference type="GO" id="GO:0031267">
    <property type="term" value="F:small GTPase binding"/>
    <property type="evidence" value="ECO:0007669"/>
    <property type="project" value="TreeGrafter"/>
</dbReference>
<gene>
    <name evidence="2" type="ORF">BXZ70DRAFT_1008425</name>
</gene>
<dbReference type="EMBL" id="JAEVFJ010000016">
    <property type="protein sequence ID" value="KAH8100418.1"/>
    <property type="molecule type" value="Genomic_DNA"/>
</dbReference>
<accession>A0A8K0UP66</accession>
<comment type="caution">
    <text evidence="2">The sequence shown here is derived from an EMBL/GenBank/DDBJ whole genome shotgun (WGS) entry which is preliminary data.</text>
</comment>
<dbReference type="Gene3D" id="1.10.8.270">
    <property type="entry name" value="putative rabgap domain of human tbc1 domain family member 14 like domains"/>
    <property type="match status" value="1"/>
</dbReference>
<evidence type="ECO:0000313" key="2">
    <source>
        <dbReference type="EMBL" id="KAH8100418.1"/>
    </source>
</evidence>
<evidence type="ECO:0000313" key="3">
    <source>
        <dbReference type="Proteomes" id="UP000813824"/>
    </source>
</evidence>
<dbReference type="InterPro" id="IPR035969">
    <property type="entry name" value="Rab-GAP_TBC_sf"/>
</dbReference>
<keyword evidence="3" id="KW-1185">Reference proteome</keyword>
<dbReference type="PANTHER" id="PTHR47219:SF9">
    <property type="entry name" value="GTPASE ACTIVATING PROTEIN AND CENTROSOME-ASSOCIATED, ISOFORM B"/>
    <property type="match status" value="1"/>
</dbReference>
<proteinExistence type="predicted"/>
<dbReference type="Gene3D" id="1.10.472.80">
    <property type="entry name" value="Ypt/Rab-GAP domain of gyp1p, domain 3"/>
    <property type="match status" value="1"/>
</dbReference>
<sequence length="386" mass="44244">MDEKLDETLMQWDPHHVIFHDIELERVCRYDELFSNARCFVSLGMLSLDYQPVGQRGHFLNKCVVDLLSSVLPKIHRQRSREMQSATLSFPRPTVFSTTPAPQSCTSAFVKDLVYFEGVPSQIRHCVWAYLANSAARQVDISYAELRKQKIVADLSALKEDAAKFVVKHPEVRAEALINILRTYLATESDVHYEQGLVSIAGFVLLQSPHDEEAAFWTFTSIMHSRMRPYFCKDAGQLTRDSETLKRDLESSCPTLAKKLFDDLQVPHLTLCHAWFKSMFVDIIPLKHAQYLWDRLLCDETRTLAHIAQSILARDQMKIALLDSDSHLKAMEILVNPPDSFFPNDPSWIMIRSPLSISVRMDDMCLIAVKHLVLGWLAKLQVFHLT</sequence>
<dbReference type="InterPro" id="IPR050302">
    <property type="entry name" value="Rab_GAP_TBC_domain"/>
</dbReference>
<dbReference type="PANTHER" id="PTHR47219">
    <property type="entry name" value="RAB GTPASE-ACTIVATING PROTEIN 1-LIKE"/>
    <property type="match status" value="1"/>
</dbReference>
<dbReference type="OrthoDB" id="159449at2759"/>
<protein>
    <submittedName>
        <fullName evidence="2">Rab-GTPase-TBC domain-containing protein</fullName>
    </submittedName>
</protein>
<dbReference type="Proteomes" id="UP000813824">
    <property type="component" value="Unassembled WGS sequence"/>
</dbReference>
<dbReference type="InterPro" id="IPR000195">
    <property type="entry name" value="Rab-GAP-TBC_dom"/>
</dbReference>
<dbReference type="SUPFAM" id="SSF47923">
    <property type="entry name" value="Ypt/Rab-GAP domain of gyp1p"/>
    <property type="match status" value="2"/>
</dbReference>
<dbReference type="GO" id="GO:0005096">
    <property type="term" value="F:GTPase activator activity"/>
    <property type="evidence" value="ECO:0007669"/>
    <property type="project" value="TreeGrafter"/>
</dbReference>
<evidence type="ECO:0000259" key="1">
    <source>
        <dbReference type="PROSITE" id="PS50086"/>
    </source>
</evidence>
<dbReference type="SMART" id="SM00164">
    <property type="entry name" value="TBC"/>
    <property type="match status" value="1"/>
</dbReference>
<organism evidence="2 3">
    <name type="scientific">Cristinia sonorae</name>
    <dbReference type="NCBI Taxonomy" id="1940300"/>
    <lineage>
        <taxon>Eukaryota</taxon>
        <taxon>Fungi</taxon>
        <taxon>Dikarya</taxon>
        <taxon>Basidiomycota</taxon>
        <taxon>Agaricomycotina</taxon>
        <taxon>Agaricomycetes</taxon>
        <taxon>Agaricomycetidae</taxon>
        <taxon>Agaricales</taxon>
        <taxon>Pleurotineae</taxon>
        <taxon>Stephanosporaceae</taxon>
        <taxon>Cristinia</taxon>
    </lineage>
</organism>